<dbReference type="InterPro" id="IPR002293">
    <property type="entry name" value="AA/rel_permease1"/>
</dbReference>
<reference evidence="7 8" key="1">
    <citation type="journal article" date="2023" name="Elife">
        <title>Identification of key yeast species and microbe-microbe interactions impacting larval growth of Drosophila in the wild.</title>
        <authorList>
            <person name="Mure A."/>
            <person name="Sugiura Y."/>
            <person name="Maeda R."/>
            <person name="Honda K."/>
            <person name="Sakurai N."/>
            <person name="Takahashi Y."/>
            <person name="Watada M."/>
            <person name="Katoh T."/>
            <person name="Gotoh A."/>
            <person name="Gotoh Y."/>
            <person name="Taniguchi I."/>
            <person name="Nakamura K."/>
            <person name="Hayashi T."/>
            <person name="Katayama T."/>
            <person name="Uemura T."/>
            <person name="Hattori Y."/>
        </authorList>
    </citation>
    <scope>NUCLEOTIDE SEQUENCE [LARGE SCALE GENOMIC DNA]</scope>
    <source>
        <strain evidence="7 8">PK-24</strain>
    </source>
</reference>
<feature type="transmembrane region" description="Helical" evidence="6">
    <location>
        <begin position="231"/>
        <end position="251"/>
    </location>
</feature>
<feature type="transmembrane region" description="Helical" evidence="6">
    <location>
        <begin position="163"/>
        <end position="186"/>
    </location>
</feature>
<comment type="caution">
    <text evidence="7">The sequence shown here is derived from an EMBL/GenBank/DDBJ whole genome shotgun (WGS) entry which is preliminary data.</text>
</comment>
<keyword evidence="2" id="KW-0813">Transport</keyword>
<dbReference type="Proteomes" id="UP001378960">
    <property type="component" value="Unassembled WGS sequence"/>
</dbReference>
<feature type="transmembrane region" description="Helical" evidence="6">
    <location>
        <begin position="422"/>
        <end position="440"/>
    </location>
</feature>
<comment type="subcellular location">
    <subcellularLocation>
        <location evidence="1">Membrane</location>
        <topology evidence="1">Multi-pass membrane protein</topology>
    </subcellularLocation>
</comment>
<proteinExistence type="predicted"/>
<evidence type="ECO:0000256" key="6">
    <source>
        <dbReference type="SAM" id="Phobius"/>
    </source>
</evidence>
<feature type="transmembrane region" description="Helical" evidence="6">
    <location>
        <begin position="515"/>
        <end position="537"/>
    </location>
</feature>
<feature type="transmembrane region" description="Helical" evidence="6">
    <location>
        <begin position="109"/>
        <end position="129"/>
    </location>
</feature>
<keyword evidence="4 6" id="KW-1133">Transmembrane helix</keyword>
<organism evidence="7 8">
    <name type="scientific">Pichia kluyveri</name>
    <name type="common">Yeast</name>
    <dbReference type="NCBI Taxonomy" id="36015"/>
    <lineage>
        <taxon>Eukaryota</taxon>
        <taxon>Fungi</taxon>
        <taxon>Dikarya</taxon>
        <taxon>Ascomycota</taxon>
        <taxon>Saccharomycotina</taxon>
        <taxon>Pichiomycetes</taxon>
        <taxon>Pichiales</taxon>
        <taxon>Pichiaceae</taxon>
        <taxon>Pichia</taxon>
    </lineage>
</organism>
<name>A0AAV5QZG6_PICKL</name>
<evidence type="ECO:0000256" key="5">
    <source>
        <dbReference type="ARBA" id="ARBA00023136"/>
    </source>
</evidence>
<feature type="transmembrane region" description="Helical" evidence="6">
    <location>
        <begin position="486"/>
        <end position="509"/>
    </location>
</feature>
<evidence type="ECO:0000313" key="8">
    <source>
        <dbReference type="Proteomes" id="UP001378960"/>
    </source>
</evidence>
<dbReference type="EMBL" id="BTGB01000001">
    <property type="protein sequence ID" value="GMM44594.1"/>
    <property type="molecule type" value="Genomic_DNA"/>
</dbReference>
<evidence type="ECO:0000256" key="3">
    <source>
        <dbReference type="ARBA" id="ARBA00022692"/>
    </source>
</evidence>
<dbReference type="GO" id="GO:0022857">
    <property type="term" value="F:transmembrane transporter activity"/>
    <property type="evidence" value="ECO:0007669"/>
    <property type="project" value="InterPro"/>
</dbReference>
<keyword evidence="8" id="KW-1185">Reference proteome</keyword>
<evidence type="ECO:0000256" key="2">
    <source>
        <dbReference type="ARBA" id="ARBA00022448"/>
    </source>
</evidence>
<dbReference type="PIRSF" id="PIRSF006060">
    <property type="entry name" value="AA_transporter"/>
    <property type="match status" value="1"/>
</dbReference>
<evidence type="ECO:0000256" key="1">
    <source>
        <dbReference type="ARBA" id="ARBA00004141"/>
    </source>
</evidence>
<dbReference type="Gene3D" id="1.20.1740.10">
    <property type="entry name" value="Amino acid/polyamine transporter I"/>
    <property type="match status" value="1"/>
</dbReference>
<dbReference type="PANTHER" id="PTHR45649:SF3">
    <property type="entry name" value="POLYAMINE TRANSPORTER TPO5"/>
    <property type="match status" value="1"/>
</dbReference>
<protein>
    <submittedName>
        <fullName evidence="7">Tpo5 protein</fullName>
    </submittedName>
</protein>
<feature type="transmembrane region" description="Helical" evidence="6">
    <location>
        <begin position="201"/>
        <end position="219"/>
    </location>
</feature>
<feature type="transmembrane region" description="Helical" evidence="6">
    <location>
        <begin position="271"/>
        <end position="292"/>
    </location>
</feature>
<keyword evidence="3 6" id="KW-0812">Transmembrane</keyword>
<feature type="transmembrane region" description="Helical" evidence="6">
    <location>
        <begin position="446"/>
        <end position="465"/>
    </location>
</feature>
<dbReference type="GO" id="GO:0016020">
    <property type="term" value="C:membrane"/>
    <property type="evidence" value="ECO:0007669"/>
    <property type="project" value="UniProtKB-SubCell"/>
</dbReference>
<dbReference type="AlphaFoldDB" id="A0AAV5QZG6"/>
<dbReference type="Pfam" id="PF13520">
    <property type="entry name" value="AA_permease_2"/>
    <property type="match status" value="1"/>
</dbReference>
<sequence length="577" mass="64124">MGVYDKLQAPEIENVPTEINTEETDTTPNLEVHHQFHIPENIINIGHQIAQEIYYDDDNEEEIQHFEYKSELEKKFSVGSIVGLGFSLMNVPFGVASTLSIGLVCGSNVTIFFGWILFGFFSIMISLSLSEIASKFPTSGGVYHFSCILANEKYSLITSWFDGWYLIIGNLLMFVSYSFGGAQFILSTLGLIESDYKENSILIMIVFVLIILISTVINIKLQHILDRVNEICIYWTFYTVLIADVLILLFSSDFHSFKYIFTHFDASRSGWPGFFAFIIGGIQFSSMTFNGYGAIVSMSEEVNFPEKTIPKGLIYSICASTITGLIFIFPLLSVLPELNRLLDDNPDIFPIDILLKLSTKSFIVSFFISLMIIGAIFFATIGSLTTVSRTIYSFGRDRGLPYNSVLQQVDTTADANHVPKNAILLASGFSIILGSFSLISTSAFNAFLGCSVMAMNIANGIPILCSLINKRKKIRGAPFKLRKFGYIINIASCFMIALTCVILCFPPSLDIDIQSMNYSIVAFVIFTISIWLGYHFWGRDNFVGPLLTASHSNSVTVELDVVPVSKGDSSLVSNDNV</sequence>
<feature type="transmembrane region" description="Helical" evidence="6">
    <location>
        <begin position="362"/>
        <end position="387"/>
    </location>
</feature>
<gene>
    <name evidence="7" type="ORF">DAPK24_011690</name>
</gene>
<keyword evidence="5 6" id="KW-0472">Membrane</keyword>
<feature type="transmembrane region" description="Helical" evidence="6">
    <location>
        <begin position="313"/>
        <end position="335"/>
    </location>
</feature>
<dbReference type="PANTHER" id="PTHR45649">
    <property type="entry name" value="AMINO-ACID PERMEASE BAT1"/>
    <property type="match status" value="1"/>
</dbReference>
<feature type="transmembrane region" description="Helical" evidence="6">
    <location>
        <begin position="78"/>
        <end position="103"/>
    </location>
</feature>
<accession>A0AAV5QZG6</accession>
<evidence type="ECO:0000313" key="7">
    <source>
        <dbReference type="EMBL" id="GMM44594.1"/>
    </source>
</evidence>
<evidence type="ECO:0000256" key="4">
    <source>
        <dbReference type="ARBA" id="ARBA00022989"/>
    </source>
</evidence>